<evidence type="ECO:0000313" key="8">
    <source>
        <dbReference type="Proteomes" id="UP000001817"/>
    </source>
</evidence>
<keyword evidence="4" id="KW-0547">Nucleotide-binding</keyword>
<dbReference type="CDD" id="cd03219">
    <property type="entry name" value="ABC_Mj1267_LivG_branched"/>
    <property type="match status" value="1"/>
</dbReference>
<dbReference type="Pfam" id="PF12399">
    <property type="entry name" value="BCA_ABC_TP_C"/>
    <property type="match status" value="1"/>
</dbReference>
<keyword evidence="2" id="KW-1003">Cell membrane</keyword>
<evidence type="ECO:0000256" key="2">
    <source>
        <dbReference type="ARBA" id="ARBA00022475"/>
    </source>
</evidence>
<dbReference type="Proteomes" id="UP000001817">
    <property type="component" value="Chromosome 3"/>
</dbReference>
<dbReference type="InterPro" id="IPR003593">
    <property type="entry name" value="AAA+_ATPase"/>
</dbReference>
<dbReference type="GO" id="GO:0005524">
    <property type="term" value="F:ATP binding"/>
    <property type="evidence" value="ECO:0007669"/>
    <property type="project" value="UniProtKB-KW"/>
</dbReference>
<dbReference type="KEGG" id="bxe:Bxe_C1253"/>
<dbReference type="STRING" id="266265.Bxe_C1253"/>
<dbReference type="InterPro" id="IPR032823">
    <property type="entry name" value="BCA_ABC_TP_C"/>
</dbReference>
<dbReference type="PROSITE" id="PS50893">
    <property type="entry name" value="ABC_TRANSPORTER_2"/>
    <property type="match status" value="1"/>
</dbReference>
<keyword evidence="8" id="KW-1185">Reference proteome</keyword>
<proteinExistence type="predicted"/>
<dbReference type="GO" id="GO:0005886">
    <property type="term" value="C:plasma membrane"/>
    <property type="evidence" value="ECO:0007669"/>
    <property type="project" value="TreeGrafter"/>
</dbReference>
<name>Q13FM6_PARXL</name>
<dbReference type="AlphaFoldDB" id="Q13FM6"/>
<evidence type="ECO:0000313" key="7">
    <source>
        <dbReference type="EMBL" id="ABE37113.1"/>
    </source>
</evidence>
<sequence length="244" mass="26368">MTTLLDVRGLRKHYGPFTALNGVDLSIAPGEFHGLIGPNGSGKSTLLKCLAGAEIPSSGTVAFDGVDVSTLPPARRARRGISLKFQITSVLPQLSAYENVQLAAQAHAGFFQLLLSQVRHDTAVTVEQLLNQFRLADVADTPVAELSHGHQQWLEIAMALAIRPRLLILDEPTSGMSVEERRVTGELLSSLKRDGCSLLIVEHDLEFIRDLCHAITVLDQGEVVATGSVSEIQANQKVREAYLG</sequence>
<dbReference type="EMBL" id="CP000272">
    <property type="protein sequence ID" value="ABE37113.1"/>
    <property type="molecule type" value="Genomic_DNA"/>
</dbReference>
<gene>
    <name evidence="7" type="ORF">Bxe_C1253</name>
</gene>
<dbReference type="KEGG" id="bxb:DR64_8560"/>
<evidence type="ECO:0000256" key="4">
    <source>
        <dbReference type="ARBA" id="ARBA00022741"/>
    </source>
</evidence>
<dbReference type="InterPro" id="IPR051120">
    <property type="entry name" value="ABC_AA/LPS_Transport"/>
</dbReference>
<keyword evidence="3" id="KW-0472">Membrane</keyword>
<evidence type="ECO:0000256" key="1">
    <source>
        <dbReference type="ARBA" id="ARBA00022448"/>
    </source>
</evidence>
<dbReference type="SMART" id="SM00382">
    <property type="entry name" value="AAA"/>
    <property type="match status" value="1"/>
</dbReference>
<dbReference type="SUPFAM" id="SSF52540">
    <property type="entry name" value="P-loop containing nucleoside triphosphate hydrolases"/>
    <property type="match status" value="1"/>
</dbReference>
<evidence type="ECO:0000256" key="5">
    <source>
        <dbReference type="ARBA" id="ARBA00022840"/>
    </source>
</evidence>
<reference evidence="7 8" key="1">
    <citation type="journal article" date="2006" name="Proc. Natl. Acad. Sci. U.S.A.">
        <title>Burkholderia xenovorans LB400 harbors a multi-replicon, 9.73-Mbp genome shaped for versatility.</title>
        <authorList>
            <person name="Chain P.S."/>
            <person name="Denef V.J."/>
            <person name="Konstantinidis K.T."/>
            <person name="Vergez L.M."/>
            <person name="Agullo L."/>
            <person name="Reyes V.L."/>
            <person name="Hauser L."/>
            <person name="Cordova M."/>
            <person name="Gomez L."/>
            <person name="Gonzalez M."/>
            <person name="Land M."/>
            <person name="Lao V."/>
            <person name="Larimer F."/>
            <person name="LiPuma J.J."/>
            <person name="Mahenthiralingam E."/>
            <person name="Malfatti S.A."/>
            <person name="Marx C.J."/>
            <person name="Parnell J.J."/>
            <person name="Ramette A."/>
            <person name="Richardson P."/>
            <person name="Seeger M."/>
            <person name="Smith D."/>
            <person name="Spilker T."/>
            <person name="Sul W.J."/>
            <person name="Tsoi T.V."/>
            <person name="Ulrich L.E."/>
            <person name="Zhulin I.B."/>
            <person name="Tiedje J.M."/>
        </authorList>
    </citation>
    <scope>NUCLEOTIDE SEQUENCE [LARGE SCALE GENOMIC DNA]</scope>
    <source>
        <strain evidence="7 8">LB400</strain>
    </source>
</reference>
<dbReference type="PATRIC" id="fig|266265.5.peg.9004"/>
<protein>
    <submittedName>
        <fullName evidence="7">Amino acid/amide ABC transporter ATP-binding protein 1, HAAT family</fullName>
    </submittedName>
</protein>
<dbReference type="GO" id="GO:0016887">
    <property type="term" value="F:ATP hydrolysis activity"/>
    <property type="evidence" value="ECO:0007669"/>
    <property type="project" value="InterPro"/>
</dbReference>
<dbReference type="PANTHER" id="PTHR45772">
    <property type="entry name" value="CONSERVED COMPONENT OF ABC TRANSPORTER FOR NATURAL AMINO ACIDS-RELATED"/>
    <property type="match status" value="1"/>
</dbReference>
<organism evidence="7 8">
    <name type="scientific">Paraburkholderia xenovorans (strain LB400)</name>
    <dbReference type="NCBI Taxonomy" id="266265"/>
    <lineage>
        <taxon>Bacteria</taxon>
        <taxon>Pseudomonadati</taxon>
        <taxon>Pseudomonadota</taxon>
        <taxon>Betaproteobacteria</taxon>
        <taxon>Burkholderiales</taxon>
        <taxon>Burkholderiaceae</taxon>
        <taxon>Paraburkholderia</taxon>
    </lineage>
</organism>
<dbReference type="OrthoDB" id="9781337at2"/>
<accession>Q13FM6</accession>
<dbReference type="InterPro" id="IPR003439">
    <property type="entry name" value="ABC_transporter-like_ATP-bd"/>
</dbReference>
<evidence type="ECO:0000256" key="3">
    <source>
        <dbReference type="ARBA" id="ARBA00022519"/>
    </source>
</evidence>
<dbReference type="InterPro" id="IPR027417">
    <property type="entry name" value="P-loop_NTPase"/>
</dbReference>
<keyword evidence="3" id="KW-0997">Cell inner membrane</keyword>
<evidence type="ECO:0000259" key="6">
    <source>
        <dbReference type="PROSITE" id="PS50893"/>
    </source>
</evidence>
<dbReference type="Gene3D" id="3.40.50.300">
    <property type="entry name" value="P-loop containing nucleotide triphosphate hydrolases"/>
    <property type="match status" value="1"/>
</dbReference>
<feature type="domain" description="ABC transporter" evidence="6">
    <location>
        <begin position="5"/>
        <end position="243"/>
    </location>
</feature>
<dbReference type="Pfam" id="PF00005">
    <property type="entry name" value="ABC_tran"/>
    <property type="match status" value="1"/>
</dbReference>
<dbReference type="PANTHER" id="PTHR45772:SF2">
    <property type="entry name" value="ABC TRANSPORTER ATP-BINDING PROTEIN"/>
    <property type="match status" value="1"/>
</dbReference>
<keyword evidence="1" id="KW-0813">Transport</keyword>
<dbReference type="eggNOG" id="COG0411">
    <property type="taxonomic scope" value="Bacteria"/>
</dbReference>
<keyword evidence="5 7" id="KW-0067">ATP-binding</keyword>
<dbReference type="RefSeq" id="WP_011494339.1">
    <property type="nucleotide sequence ID" value="NC_007953.1"/>
</dbReference>